<organism evidence="2 3">
    <name type="scientific">Pleurodeles waltl</name>
    <name type="common">Iberian ribbed newt</name>
    <dbReference type="NCBI Taxonomy" id="8319"/>
    <lineage>
        <taxon>Eukaryota</taxon>
        <taxon>Metazoa</taxon>
        <taxon>Chordata</taxon>
        <taxon>Craniata</taxon>
        <taxon>Vertebrata</taxon>
        <taxon>Euteleostomi</taxon>
        <taxon>Amphibia</taxon>
        <taxon>Batrachia</taxon>
        <taxon>Caudata</taxon>
        <taxon>Salamandroidea</taxon>
        <taxon>Salamandridae</taxon>
        <taxon>Pleurodelinae</taxon>
        <taxon>Pleurodeles</taxon>
    </lineage>
</organism>
<dbReference type="EMBL" id="JANPWB010000002">
    <property type="protein sequence ID" value="KAJ1207540.1"/>
    <property type="molecule type" value="Genomic_DNA"/>
</dbReference>
<evidence type="ECO:0000313" key="2">
    <source>
        <dbReference type="EMBL" id="KAJ1207540.1"/>
    </source>
</evidence>
<proteinExistence type="predicted"/>
<feature type="compositionally biased region" description="Basic residues" evidence="1">
    <location>
        <begin position="111"/>
        <end position="120"/>
    </location>
</feature>
<gene>
    <name evidence="2" type="ORF">NDU88_002931</name>
</gene>
<accession>A0AAV7W5F8</accession>
<evidence type="ECO:0000313" key="3">
    <source>
        <dbReference type="Proteomes" id="UP001066276"/>
    </source>
</evidence>
<dbReference type="Proteomes" id="UP001066276">
    <property type="component" value="Chromosome 1_2"/>
</dbReference>
<keyword evidence="3" id="KW-1185">Reference proteome</keyword>
<name>A0AAV7W5F8_PLEWA</name>
<reference evidence="2" key="1">
    <citation type="journal article" date="2022" name="bioRxiv">
        <title>Sequencing and chromosome-scale assembly of the giantPleurodeles waltlgenome.</title>
        <authorList>
            <person name="Brown T."/>
            <person name="Elewa A."/>
            <person name="Iarovenko S."/>
            <person name="Subramanian E."/>
            <person name="Araus A.J."/>
            <person name="Petzold A."/>
            <person name="Susuki M."/>
            <person name="Suzuki K.-i.T."/>
            <person name="Hayashi T."/>
            <person name="Toyoda A."/>
            <person name="Oliveira C."/>
            <person name="Osipova E."/>
            <person name="Leigh N.D."/>
            <person name="Simon A."/>
            <person name="Yun M.H."/>
        </authorList>
    </citation>
    <scope>NUCLEOTIDE SEQUENCE</scope>
    <source>
        <strain evidence="2">20211129_DDA</strain>
        <tissue evidence="2">Liver</tissue>
    </source>
</reference>
<feature type="region of interest" description="Disordered" evidence="1">
    <location>
        <begin position="61"/>
        <end position="122"/>
    </location>
</feature>
<dbReference type="AlphaFoldDB" id="A0AAV7W5F8"/>
<evidence type="ECO:0000256" key="1">
    <source>
        <dbReference type="SAM" id="MobiDB-lite"/>
    </source>
</evidence>
<comment type="caution">
    <text evidence="2">The sequence shown here is derived from an EMBL/GenBank/DDBJ whole genome shotgun (WGS) entry which is preliminary data.</text>
</comment>
<protein>
    <submittedName>
        <fullName evidence="2">Uncharacterized protein</fullName>
    </submittedName>
</protein>
<sequence>MPSWHPIGVQKARLRQAHLRPSVSRTLPAPVTMEVYKLRENRARKERGVLLNFGAIRASHTPHKPANVAKKCRGSRSVERNRSAGLGRAPRSHLLAGPSGACRRGPDPCRGRQKAVKRPQRSVLQAHSVRGIHGFRG</sequence>